<reference evidence="1 2" key="1">
    <citation type="submission" date="2019-10" db="EMBL/GenBank/DDBJ databases">
        <title>Whole genome shotgun sequence of Acrocarpospora corrugata NBRC 13972.</title>
        <authorList>
            <person name="Ichikawa N."/>
            <person name="Kimura A."/>
            <person name="Kitahashi Y."/>
            <person name="Komaki H."/>
            <person name="Oguchi A."/>
        </authorList>
    </citation>
    <scope>NUCLEOTIDE SEQUENCE [LARGE SCALE GENOMIC DNA]</scope>
    <source>
        <strain evidence="1 2">NBRC 13972</strain>
    </source>
</reference>
<gene>
    <name evidence="1" type="ORF">Acor_82830</name>
</gene>
<dbReference type="EMBL" id="BLAD01000139">
    <property type="protein sequence ID" value="GES06214.1"/>
    <property type="molecule type" value="Genomic_DNA"/>
</dbReference>
<name>A0A5M3WB90_9ACTN</name>
<dbReference type="AlphaFoldDB" id="A0A5M3WB90"/>
<organism evidence="1 2">
    <name type="scientific">Acrocarpospora corrugata</name>
    <dbReference type="NCBI Taxonomy" id="35763"/>
    <lineage>
        <taxon>Bacteria</taxon>
        <taxon>Bacillati</taxon>
        <taxon>Actinomycetota</taxon>
        <taxon>Actinomycetes</taxon>
        <taxon>Streptosporangiales</taxon>
        <taxon>Streptosporangiaceae</taxon>
        <taxon>Acrocarpospora</taxon>
    </lineage>
</organism>
<comment type="caution">
    <text evidence="1">The sequence shown here is derived from an EMBL/GenBank/DDBJ whole genome shotgun (WGS) entry which is preliminary data.</text>
</comment>
<keyword evidence="2" id="KW-1185">Reference proteome</keyword>
<sequence>MRWCPGCPPENIRDVTFREDASVIRTGSRPRLMATLRNTVIGLIRQSGNRRIAATIRKVKHDPALLLALLGLGPHPEWAPDQR</sequence>
<evidence type="ECO:0000313" key="1">
    <source>
        <dbReference type="EMBL" id="GES06214.1"/>
    </source>
</evidence>
<dbReference type="Proteomes" id="UP000334990">
    <property type="component" value="Unassembled WGS sequence"/>
</dbReference>
<protein>
    <submittedName>
        <fullName evidence="1">Uncharacterized protein</fullName>
    </submittedName>
</protein>
<accession>A0A5M3WB90</accession>
<proteinExistence type="predicted"/>
<evidence type="ECO:0000313" key="2">
    <source>
        <dbReference type="Proteomes" id="UP000334990"/>
    </source>
</evidence>